<reference evidence="11 12" key="1">
    <citation type="journal article" date="2016" name="Genome Biol. Evol.">
        <title>Gene Family Evolution Reflects Adaptation to Soil Environmental Stressors in the Genome of the Collembolan Orchesella cincta.</title>
        <authorList>
            <person name="Faddeeva-Vakhrusheva A."/>
            <person name="Derks M.F."/>
            <person name="Anvar S.Y."/>
            <person name="Agamennone V."/>
            <person name="Suring W."/>
            <person name="Smit S."/>
            <person name="van Straalen N.M."/>
            <person name="Roelofs D."/>
        </authorList>
    </citation>
    <scope>NUCLEOTIDE SEQUENCE [LARGE SCALE GENOMIC DNA]</scope>
    <source>
        <tissue evidence="11">Mixed pool</tissue>
    </source>
</reference>
<keyword evidence="2 10" id="KW-0963">Cytoplasm</keyword>
<dbReference type="OrthoDB" id="5970722at2759"/>
<name>A0A1D2MT14_ORCCI</name>
<dbReference type="FunFam" id="3.40.50.300:FF:000372">
    <property type="entry name" value="Adenylate kinase isoenzyme 6 homolog"/>
    <property type="match status" value="1"/>
</dbReference>
<dbReference type="Pfam" id="PF13238">
    <property type="entry name" value="AAA_18"/>
    <property type="match status" value="1"/>
</dbReference>
<evidence type="ECO:0000313" key="12">
    <source>
        <dbReference type="Proteomes" id="UP000094527"/>
    </source>
</evidence>
<feature type="binding site" evidence="10">
    <location>
        <position position="18"/>
    </location>
    <ligand>
        <name>ATP</name>
        <dbReference type="ChEBI" id="CHEBI:30616"/>
    </ligand>
</feature>
<feature type="binding site" evidence="10">
    <location>
        <position position="17"/>
    </location>
    <ligand>
        <name>ATP</name>
        <dbReference type="ChEBI" id="CHEBI:30616"/>
    </ligand>
</feature>
<dbReference type="EC" id="2.7.4.3" evidence="10"/>
<keyword evidence="8 10" id="KW-0067">ATP-binding</keyword>
<comment type="caution">
    <text evidence="11">The sequence shown here is derived from an EMBL/GenBank/DDBJ whole genome shotgun (WGS) entry which is preliminary data.</text>
</comment>
<dbReference type="GO" id="GO:0006364">
    <property type="term" value="P:rRNA processing"/>
    <property type="evidence" value="ECO:0007669"/>
    <property type="project" value="UniProtKB-KW"/>
</dbReference>
<comment type="similarity">
    <text evidence="10">Belongs to the adenylate kinase family. AK6 subfamily.</text>
</comment>
<feature type="binding site" evidence="10">
    <location>
        <position position="19"/>
    </location>
    <ligand>
        <name>ATP</name>
        <dbReference type="ChEBI" id="CHEBI:30616"/>
    </ligand>
</feature>
<dbReference type="PANTHER" id="PTHR12595">
    <property type="entry name" value="POS9-ACTIVATING FACTOR FAP7-RELATED"/>
    <property type="match status" value="1"/>
</dbReference>
<comment type="function">
    <text evidence="10">Broad-specificity nucleoside monophosphate (NMP) kinase that catalyzes the reversible transfer of the terminal phosphate group between nucleoside triphosphates and monophosphates. Has also ATPase activity. Involved in the late cytoplasmic maturation steps of the 40S ribosomal particles, specifically 18S rRNA maturation. While NMP activity is not required for ribosome maturation, ATPase activity is. Associates transiently with small ribosomal subunit protein uS11. ATP hydrolysis breaks the interaction with uS11. May temporarily remove uS11 from the ribosome to enable a conformational change of the ribosomal RNA that is needed for the final maturation step of the small ribosomal subunit. Its NMP activity may have a role in nuclear energy homeostasis.</text>
</comment>
<feature type="region of interest" description="NMPbind" evidence="10">
    <location>
        <begin position="34"/>
        <end position="57"/>
    </location>
</feature>
<sequence length="175" mass="20044">MRSLPNILVAGTPGTGKSTLAQQIAEETGLEWLDVSQIAKENKCLEGYDSTYGCHVLNEEKLLDEIEDRMEEGGKVVDYHGCDFFPKRWFDIIFVLRTDNTVLYDRLIGRGYSGKKLEDNVQCEIFQTILDEARESYSPEIVFELPSNVSSDMESNLEKITQWVETYKQNVIQTM</sequence>
<dbReference type="PANTHER" id="PTHR12595:SF0">
    <property type="entry name" value="ADENYLATE KINASE ISOENZYME 6"/>
    <property type="match status" value="1"/>
</dbReference>
<dbReference type="GO" id="GO:0005634">
    <property type="term" value="C:nucleus"/>
    <property type="evidence" value="ECO:0007669"/>
    <property type="project" value="UniProtKB-SubCell"/>
</dbReference>
<keyword evidence="7 10" id="KW-0418">Kinase</keyword>
<comment type="catalytic activity">
    <reaction evidence="10">
        <text>ATP + H2O = ADP + phosphate + H(+)</text>
        <dbReference type="Rhea" id="RHEA:13065"/>
        <dbReference type="ChEBI" id="CHEBI:15377"/>
        <dbReference type="ChEBI" id="CHEBI:15378"/>
        <dbReference type="ChEBI" id="CHEBI:30616"/>
        <dbReference type="ChEBI" id="CHEBI:43474"/>
        <dbReference type="ChEBI" id="CHEBI:456216"/>
    </reaction>
</comment>
<keyword evidence="6 10" id="KW-0547">Nucleotide-binding</keyword>
<comment type="subcellular location">
    <subcellularLocation>
        <location evidence="10">Cytoplasm</location>
    </subcellularLocation>
    <subcellularLocation>
        <location evidence="10">Nucleus</location>
    </subcellularLocation>
</comment>
<keyword evidence="5 10" id="KW-0808">Transferase</keyword>
<keyword evidence="4 10" id="KW-0698">rRNA processing</keyword>
<dbReference type="GO" id="GO:0042274">
    <property type="term" value="P:ribosomal small subunit biogenesis"/>
    <property type="evidence" value="ECO:0007669"/>
    <property type="project" value="UniProtKB-UniRule"/>
</dbReference>
<comment type="catalytic activity">
    <reaction evidence="1 10">
        <text>AMP + ATP = 2 ADP</text>
        <dbReference type="Rhea" id="RHEA:12973"/>
        <dbReference type="ChEBI" id="CHEBI:30616"/>
        <dbReference type="ChEBI" id="CHEBI:456215"/>
        <dbReference type="ChEBI" id="CHEBI:456216"/>
        <dbReference type="EC" id="2.7.4.3"/>
    </reaction>
</comment>
<dbReference type="AlphaFoldDB" id="A0A1D2MT14"/>
<evidence type="ECO:0000256" key="4">
    <source>
        <dbReference type="ARBA" id="ARBA00022552"/>
    </source>
</evidence>
<evidence type="ECO:0000256" key="3">
    <source>
        <dbReference type="ARBA" id="ARBA00022517"/>
    </source>
</evidence>
<dbReference type="SUPFAM" id="SSF52540">
    <property type="entry name" value="P-loop containing nucleoside triphosphate hydrolases"/>
    <property type="match status" value="1"/>
</dbReference>
<dbReference type="InterPro" id="IPR027417">
    <property type="entry name" value="P-loop_NTPase"/>
</dbReference>
<evidence type="ECO:0000313" key="11">
    <source>
        <dbReference type="EMBL" id="ODM96041.1"/>
    </source>
</evidence>
<keyword evidence="12" id="KW-1185">Reference proteome</keyword>
<keyword evidence="3 10" id="KW-0690">Ribosome biogenesis</keyword>
<accession>A0A1D2MT14</accession>
<dbReference type="GO" id="GO:0004017">
    <property type="term" value="F:AMP kinase activity"/>
    <property type="evidence" value="ECO:0007669"/>
    <property type="project" value="UniProtKB-UniRule"/>
</dbReference>
<evidence type="ECO:0000256" key="6">
    <source>
        <dbReference type="ARBA" id="ARBA00022741"/>
    </source>
</evidence>
<evidence type="ECO:0000256" key="5">
    <source>
        <dbReference type="ARBA" id="ARBA00022679"/>
    </source>
</evidence>
<dbReference type="GO" id="GO:0016887">
    <property type="term" value="F:ATP hydrolysis activity"/>
    <property type="evidence" value="ECO:0007669"/>
    <property type="project" value="UniProtKB-UniRule"/>
</dbReference>
<dbReference type="Gene3D" id="3.40.50.300">
    <property type="entry name" value="P-loop containing nucleotide triphosphate hydrolases"/>
    <property type="match status" value="1"/>
</dbReference>
<feature type="binding site" evidence="10">
    <location>
        <position position="14"/>
    </location>
    <ligand>
        <name>ATP</name>
        <dbReference type="ChEBI" id="CHEBI:30616"/>
    </ligand>
</feature>
<dbReference type="GO" id="GO:0005737">
    <property type="term" value="C:cytoplasm"/>
    <property type="evidence" value="ECO:0007669"/>
    <property type="project" value="UniProtKB-SubCell"/>
</dbReference>
<gene>
    <name evidence="11" type="ORF">Ocin01_10650</name>
</gene>
<feature type="region of interest" description="LID" evidence="10">
    <location>
        <begin position="109"/>
        <end position="119"/>
    </location>
</feature>
<evidence type="ECO:0000256" key="1">
    <source>
        <dbReference type="ARBA" id="ARBA00000582"/>
    </source>
</evidence>
<keyword evidence="9 10" id="KW-0539">Nucleus</keyword>
<feature type="binding site" evidence="10">
    <location>
        <position position="110"/>
    </location>
    <ligand>
        <name>ATP</name>
        <dbReference type="ChEBI" id="CHEBI:30616"/>
    </ligand>
</feature>
<evidence type="ECO:0000256" key="7">
    <source>
        <dbReference type="ARBA" id="ARBA00022777"/>
    </source>
</evidence>
<dbReference type="GO" id="GO:0005524">
    <property type="term" value="F:ATP binding"/>
    <property type="evidence" value="ECO:0007669"/>
    <property type="project" value="UniProtKB-KW"/>
</dbReference>
<evidence type="ECO:0000256" key="8">
    <source>
        <dbReference type="ARBA" id="ARBA00022840"/>
    </source>
</evidence>
<evidence type="ECO:0000256" key="2">
    <source>
        <dbReference type="ARBA" id="ARBA00022490"/>
    </source>
</evidence>
<evidence type="ECO:0000256" key="9">
    <source>
        <dbReference type="ARBA" id="ARBA00023242"/>
    </source>
</evidence>
<feature type="binding site" evidence="10">
    <location>
        <position position="16"/>
    </location>
    <ligand>
        <name>ATP</name>
        <dbReference type="ChEBI" id="CHEBI:30616"/>
    </ligand>
</feature>
<evidence type="ECO:0000256" key="10">
    <source>
        <dbReference type="HAMAP-Rule" id="MF_03173"/>
    </source>
</evidence>
<protein>
    <recommendedName>
        <fullName evidence="10">Adenylate kinase isoenzyme 6 homolog</fullName>
        <shortName evidence="10">AK6</shortName>
        <ecNumber evidence="10">2.7.4.3</ecNumber>
    </recommendedName>
    <alternativeName>
        <fullName evidence="10">Dual activity adenylate kinase/ATPase</fullName>
        <shortName evidence="10">AK/ATPase</shortName>
    </alternativeName>
</protein>
<proteinExistence type="inferred from homology"/>
<dbReference type="OMA" id="QCEIFGT"/>
<dbReference type="HAMAP" id="MF_00039">
    <property type="entry name" value="Adenylate_kinase_AK6"/>
    <property type="match status" value="1"/>
</dbReference>
<comment type="subunit">
    <text evidence="10">Monomer and homodimer. Interacts with small ribosomal subunit protein uS11. Not a structural component of 43S pre-ribosomes, but transiently interacts with them by binding to uS11.</text>
</comment>
<comment type="caution">
    <text evidence="10">Lacks conserved residue(s) required for the propagation of feature annotation.</text>
</comment>
<dbReference type="InterPro" id="IPR020618">
    <property type="entry name" value="Adenyl_kinase_AK6"/>
</dbReference>
<dbReference type="STRING" id="48709.A0A1D2MT14"/>
<dbReference type="EMBL" id="LJIJ01000591">
    <property type="protein sequence ID" value="ODM96041.1"/>
    <property type="molecule type" value="Genomic_DNA"/>
</dbReference>
<dbReference type="Proteomes" id="UP000094527">
    <property type="component" value="Unassembled WGS sequence"/>
</dbReference>
<organism evidence="11 12">
    <name type="scientific">Orchesella cincta</name>
    <name type="common">Springtail</name>
    <name type="synonym">Podura cincta</name>
    <dbReference type="NCBI Taxonomy" id="48709"/>
    <lineage>
        <taxon>Eukaryota</taxon>
        <taxon>Metazoa</taxon>
        <taxon>Ecdysozoa</taxon>
        <taxon>Arthropoda</taxon>
        <taxon>Hexapoda</taxon>
        <taxon>Collembola</taxon>
        <taxon>Entomobryomorpha</taxon>
        <taxon>Entomobryoidea</taxon>
        <taxon>Orchesellidae</taxon>
        <taxon>Orchesellinae</taxon>
        <taxon>Orchesella</taxon>
    </lineage>
</organism>